<dbReference type="PROSITE" id="PS00086">
    <property type="entry name" value="CYTOCHROME_P450"/>
    <property type="match status" value="1"/>
</dbReference>
<dbReference type="GO" id="GO:0005506">
    <property type="term" value="F:iron ion binding"/>
    <property type="evidence" value="ECO:0007669"/>
    <property type="project" value="InterPro"/>
</dbReference>
<evidence type="ECO:0000256" key="2">
    <source>
        <dbReference type="ARBA" id="ARBA00022723"/>
    </source>
</evidence>
<dbReference type="AlphaFoldDB" id="A0A6G1L7V5"/>
<comment type="similarity">
    <text evidence="5">Belongs to the cytochrome P450 family.</text>
</comment>
<keyword evidence="7" id="KW-1185">Reference proteome</keyword>
<comment type="cofactor">
    <cofactor evidence="1 4">
        <name>heme</name>
        <dbReference type="ChEBI" id="CHEBI:30413"/>
    </cofactor>
</comment>
<reference evidence="6" key="1">
    <citation type="journal article" date="2020" name="Stud. Mycol.">
        <title>101 Dothideomycetes genomes: a test case for predicting lifestyles and emergence of pathogens.</title>
        <authorList>
            <person name="Haridas S."/>
            <person name="Albert R."/>
            <person name="Binder M."/>
            <person name="Bloem J."/>
            <person name="Labutti K."/>
            <person name="Salamov A."/>
            <person name="Andreopoulos B."/>
            <person name="Baker S."/>
            <person name="Barry K."/>
            <person name="Bills G."/>
            <person name="Bluhm B."/>
            <person name="Cannon C."/>
            <person name="Castanera R."/>
            <person name="Culley D."/>
            <person name="Daum C."/>
            <person name="Ezra D."/>
            <person name="Gonzalez J."/>
            <person name="Henrissat B."/>
            <person name="Kuo A."/>
            <person name="Liang C."/>
            <person name="Lipzen A."/>
            <person name="Lutzoni F."/>
            <person name="Magnuson J."/>
            <person name="Mondo S."/>
            <person name="Nolan M."/>
            <person name="Ohm R."/>
            <person name="Pangilinan J."/>
            <person name="Park H.-J."/>
            <person name="Ramirez L."/>
            <person name="Alfaro M."/>
            <person name="Sun H."/>
            <person name="Tritt A."/>
            <person name="Yoshinaga Y."/>
            <person name="Zwiers L.-H."/>
            <person name="Turgeon B."/>
            <person name="Goodwin S."/>
            <person name="Spatafora J."/>
            <person name="Crous P."/>
            <person name="Grigoriev I."/>
        </authorList>
    </citation>
    <scope>NUCLEOTIDE SEQUENCE</scope>
    <source>
        <strain evidence="6">CBS 116005</strain>
    </source>
</reference>
<dbReference type="Gene3D" id="1.10.630.10">
    <property type="entry name" value="Cytochrome P450"/>
    <property type="match status" value="1"/>
</dbReference>
<organism evidence="6 7">
    <name type="scientific">Teratosphaeria nubilosa</name>
    <dbReference type="NCBI Taxonomy" id="161662"/>
    <lineage>
        <taxon>Eukaryota</taxon>
        <taxon>Fungi</taxon>
        <taxon>Dikarya</taxon>
        <taxon>Ascomycota</taxon>
        <taxon>Pezizomycotina</taxon>
        <taxon>Dothideomycetes</taxon>
        <taxon>Dothideomycetidae</taxon>
        <taxon>Mycosphaerellales</taxon>
        <taxon>Teratosphaeriaceae</taxon>
        <taxon>Teratosphaeria</taxon>
    </lineage>
</organism>
<keyword evidence="3 4" id="KW-0408">Iron</keyword>
<dbReference type="OrthoDB" id="1470350at2759"/>
<dbReference type="PANTHER" id="PTHR24305">
    <property type="entry name" value="CYTOCHROME P450"/>
    <property type="match status" value="1"/>
</dbReference>
<evidence type="ECO:0000313" key="6">
    <source>
        <dbReference type="EMBL" id="KAF2768649.1"/>
    </source>
</evidence>
<dbReference type="InterPro" id="IPR050121">
    <property type="entry name" value="Cytochrome_P450_monoxygenase"/>
</dbReference>
<dbReference type="InterPro" id="IPR002401">
    <property type="entry name" value="Cyt_P450_E_grp-I"/>
</dbReference>
<feature type="non-terminal residue" evidence="6">
    <location>
        <position position="1"/>
    </location>
</feature>
<keyword evidence="5" id="KW-0503">Monooxygenase</keyword>
<evidence type="ECO:0000256" key="5">
    <source>
        <dbReference type="RuleBase" id="RU000461"/>
    </source>
</evidence>
<dbReference type="SUPFAM" id="SSF48264">
    <property type="entry name" value="Cytochrome P450"/>
    <property type="match status" value="1"/>
</dbReference>
<keyword evidence="2 4" id="KW-0479">Metal-binding</keyword>
<dbReference type="GO" id="GO:0020037">
    <property type="term" value="F:heme binding"/>
    <property type="evidence" value="ECO:0007669"/>
    <property type="project" value="InterPro"/>
</dbReference>
<dbReference type="PRINTS" id="PR00463">
    <property type="entry name" value="EP450I"/>
</dbReference>
<dbReference type="InterPro" id="IPR001128">
    <property type="entry name" value="Cyt_P450"/>
</dbReference>
<name>A0A6G1L7V5_9PEZI</name>
<accession>A0A6G1L7V5</accession>
<proteinExistence type="inferred from homology"/>
<feature type="binding site" description="axial binding residue" evidence="4">
    <location>
        <position position="399"/>
    </location>
    <ligand>
        <name>heme</name>
        <dbReference type="ChEBI" id="CHEBI:30413"/>
    </ligand>
    <ligandPart>
        <name>Fe</name>
        <dbReference type="ChEBI" id="CHEBI:18248"/>
    </ligandPart>
</feature>
<evidence type="ECO:0000256" key="4">
    <source>
        <dbReference type="PIRSR" id="PIRSR602401-1"/>
    </source>
</evidence>
<dbReference type="EMBL" id="ML995842">
    <property type="protein sequence ID" value="KAF2768649.1"/>
    <property type="molecule type" value="Genomic_DNA"/>
</dbReference>
<sequence>PGPFLASSTNFWKVYQVSNGNYEDVLLDLHRQHGKIVRTGPNHLDVSDATAIMTIYGSGREFKKSTYYDAFTALRPNLFGVRNEEVHSARRKAVSNGFSAQSVTMMEIYMDKCMDKLIARLDVAALERQSIDLKKWISFFVMDVLGELAFSPSFGVLTTGDEAQMTPIHDHALPWMISYVRKVLPYIPLASLQRMIRGRDNLRRMAIESVEKRMAAKSDRKDLLGRLLLELEAGQDSTGSALDIVDVQTEAFGFIIAGCHTTAASTTLLLWHLLRTPRALAKLRKEVDEIPTKPEHTASYPHKATTSLEYLQAAITEGFRINPTFVMPLMRVVPEGGKHISGEYVPGGTDVSICNHVLHHDEAIFGPELEGFAPERWMMSGEYDTTACSMPFGAGHRACVGRNIATAGISKLVVSLVARYDIALAEEGGALSPMPPTRSFGVAELAGALLVKLERRDAEATAASCEGLQW</sequence>
<evidence type="ECO:0000313" key="7">
    <source>
        <dbReference type="Proteomes" id="UP000799436"/>
    </source>
</evidence>
<gene>
    <name evidence="6" type="ORF">EJ03DRAFT_273904</name>
</gene>
<dbReference type="Pfam" id="PF00067">
    <property type="entry name" value="p450"/>
    <property type="match status" value="1"/>
</dbReference>
<dbReference type="InterPro" id="IPR036396">
    <property type="entry name" value="Cyt_P450_sf"/>
</dbReference>
<dbReference type="GO" id="GO:0004497">
    <property type="term" value="F:monooxygenase activity"/>
    <property type="evidence" value="ECO:0007669"/>
    <property type="project" value="UniProtKB-KW"/>
</dbReference>
<dbReference type="Proteomes" id="UP000799436">
    <property type="component" value="Unassembled WGS sequence"/>
</dbReference>
<dbReference type="PRINTS" id="PR00385">
    <property type="entry name" value="P450"/>
</dbReference>
<dbReference type="GO" id="GO:0016705">
    <property type="term" value="F:oxidoreductase activity, acting on paired donors, with incorporation or reduction of molecular oxygen"/>
    <property type="evidence" value="ECO:0007669"/>
    <property type="project" value="InterPro"/>
</dbReference>
<evidence type="ECO:0000256" key="3">
    <source>
        <dbReference type="ARBA" id="ARBA00023004"/>
    </source>
</evidence>
<dbReference type="InterPro" id="IPR017972">
    <property type="entry name" value="Cyt_P450_CS"/>
</dbReference>
<keyword evidence="4 5" id="KW-0349">Heme</keyword>
<evidence type="ECO:0000256" key="1">
    <source>
        <dbReference type="ARBA" id="ARBA00001971"/>
    </source>
</evidence>
<protein>
    <submittedName>
        <fullName evidence="6">Cytochrome P450</fullName>
    </submittedName>
</protein>
<dbReference type="PANTHER" id="PTHR24305:SF103">
    <property type="entry name" value="P450, PUTATIVE (EUROFUNG)-RELATED"/>
    <property type="match status" value="1"/>
</dbReference>
<keyword evidence="5" id="KW-0560">Oxidoreductase</keyword>